<reference evidence="1 2" key="1">
    <citation type="submission" date="2020-05" db="EMBL/GenBank/DDBJ databases">
        <title>Genome Sequencing of Type Strains.</title>
        <authorList>
            <person name="Lemaire J.F."/>
            <person name="Inderbitzin P."/>
            <person name="Gregorio O.A."/>
            <person name="Collins S.B."/>
            <person name="Wespe N."/>
            <person name="Knight-Connoni V."/>
        </authorList>
    </citation>
    <scope>NUCLEOTIDE SEQUENCE [LARGE SCALE GENOMIC DNA]</scope>
    <source>
        <strain evidence="1 2">LMG 21957</strain>
    </source>
</reference>
<dbReference type="InterPro" id="IPR014948">
    <property type="entry name" value="BrxA"/>
</dbReference>
<comment type="caution">
    <text evidence="1">The sequence shown here is derived from an EMBL/GenBank/DDBJ whole genome shotgun (WGS) entry which is preliminary data.</text>
</comment>
<proteinExistence type="predicted"/>
<dbReference type="AlphaFoldDB" id="A0A7Y6BUL0"/>
<dbReference type="Proteomes" id="UP000526125">
    <property type="component" value="Unassembled WGS sequence"/>
</dbReference>
<dbReference type="InterPro" id="IPR023137">
    <property type="entry name" value="BrxA_sf"/>
</dbReference>
<dbReference type="Gene3D" id="1.10.3540.10">
    <property type="entry name" value="uncharacterized protein from magnetospirillum magneticum domain"/>
    <property type="match status" value="1"/>
</dbReference>
<keyword evidence="2" id="KW-1185">Reference proteome</keyword>
<dbReference type="EMBL" id="JABMCB010000165">
    <property type="protein sequence ID" value="NUU75081.1"/>
    <property type="molecule type" value="Genomic_DNA"/>
</dbReference>
<evidence type="ECO:0000313" key="2">
    <source>
        <dbReference type="Proteomes" id="UP000526125"/>
    </source>
</evidence>
<dbReference type="RefSeq" id="WP_175394931.1">
    <property type="nucleotide sequence ID" value="NZ_JABMCB010000165.1"/>
</dbReference>
<evidence type="ECO:0000313" key="1">
    <source>
        <dbReference type="EMBL" id="NUU75081.1"/>
    </source>
</evidence>
<gene>
    <name evidence="1" type="ORF">HP552_07485</name>
</gene>
<sequence length="199" mass="22997">MSTELEYSATLTGASFLFFEFKQVVSLKVQGLNEQEIREKVLSENLFQYQVSASLKRSIPSVIRRTSILDNTLCRLVLEHSLESGKIINLYAIMKTDRLYYEFMNEVIREKLESNTYLLEKKDLNLYFNSKAEQDEGIAGWTEQTVTKLKNVIQRILLESGVLKDKKTGELSRIMMDEQLKQHLIQIGDIAYVRAMGEV</sequence>
<dbReference type="Pfam" id="PF08849">
    <property type="entry name" value="BrxA"/>
    <property type="match status" value="1"/>
</dbReference>
<protein>
    <submittedName>
        <fullName evidence="1">DUF1819 family protein</fullName>
    </submittedName>
</protein>
<accession>A0A7Y6BUL0</accession>
<organism evidence="1 2">
    <name type="scientific">Paenibacillus xylanilyticus</name>
    <dbReference type="NCBI Taxonomy" id="248903"/>
    <lineage>
        <taxon>Bacteria</taxon>
        <taxon>Bacillati</taxon>
        <taxon>Bacillota</taxon>
        <taxon>Bacilli</taxon>
        <taxon>Bacillales</taxon>
        <taxon>Paenibacillaceae</taxon>
        <taxon>Paenibacillus</taxon>
    </lineage>
</organism>
<name>A0A7Y6BUL0_9BACL</name>